<dbReference type="RefSeq" id="WP_311363905.1">
    <property type="nucleotide sequence ID" value="NZ_JAVRIC010000004.1"/>
</dbReference>
<keyword evidence="3" id="KW-1185">Reference proteome</keyword>
<dbReference type="Proteomes" id="UP001254608">
    <property type="component" value="Unassembled WGS sequence"/>
</dbReference>
<feature type="transmembrane region" description="Helical" evidence="1">
    <location>
        <begin position="7"/>
        <end position="29"/>
    </location>
</feature>
<dbReference type="EMBL" id="JAVRIC010000004">
    <property type="protein sequence ID" value="MDT0496513.1"/>
    <property type="molecule type" value="Genomic_DNA"/>
</dbReference>
<evidence type="ECO:0000313" key="3">
    <source>
        <dbReference type="Proteomes" id="UP001254608"/>
    </source>
</evidence>
<protein>
    <submittedName>
        <fullName evidence="2">Uncharacterized protein</fullName>
    </submittedName>
</protein>
<reference evidence="2 3" key="1">
    <citation type="submission" date="2023-09" db="EMBL/GenBank/DDBJ databases">
        <authorList>
            <person name="Rey-Velasco X."/>
        </authorList>
    </citation>
    <scope>NUCLEOTIDE SEQUENCE [LARGE SCALE GENOMIC DNA]</scope>
    <source>
        <strain evidence="2 3">W345</strain>
    </source>
</reference>
<sequence>MLLEIDFWALLTFLVGLLVTFMGGAWGVIRMTQHQQDQTLTQRLHGIEGSLNKLETNARQEAEQWQRVDKEILKLRAELPLQYVRREDYVRGQTVIESKLDALATKLETVQLRGTP</sequence>
<keyword evidence="1" id="KW-0812">Transmembrane</keyword>
<keyword evidence="1" id="KW-0472">Membrane</keyword>
<proteinExistence type="predicted"/>
<name>A0ABU2WG73_9GAMM</name>
<evidence type="ECO:0000256" key="1">
    <source>
        <dbReference type="SAM" id="Phobius"/>
    </source>
</evidence>
<evidence type="ECO:0000313" key="2">
    <source>
        <dbReference type="EMBL" id="MDT0496513.1"/>
    </source>
</evidence>
<comment type="caution">
    <text evidence="2">The sequence shown here is derived from an EMBL/GenBank/DDBJ whole genome shotgun (WGS) entry which is preliminary data.</text>
</comment>
<organism evidence="2 3">
    <name type="scientific">Banduia mediterranea</name>
    <dbReference type="NCBI Taxonomy" id="3075609"/>
    <lineage>
        <taxon>Bacteria</taxon>
        <taxon>Pseudomonadati</taxon>
        <taxon>Pseudomonadota</taxon>
        <taxon>Gammaproteobacteria</taxon>
        <taxon>Nevskiales</taxon>
        <taxon>Algiphilaceae</taxon>
        <taxon>Banduia</taxon>
    </lineage>
</organism>
<gene>
    <name evidence="2" type="ORF">RM530_03925</name>
</gene>
<keyword evidence="1" id="KW-1133">Transmembrane helix</keyword>
<accession>A0ABU2WG73</accession>